<keyword evidence="2" id="KW-0694">RNA-binding</keyword>
<comment type="subcellular location">
    <subcellularLocation>
        <location evidence="1">Mitochondrion</location>
    </subcellularLocation>
</comment>
<keyword evidence="5" id="KW-0687">Ribonucleoprotein</keyword>
<proteinExistence type="inferred from homology"/>
<dbReference type="InterPro" id="IPR014720">
    <property type="entry name" value="dsRBD_dom"/>
</dbReference>
<dbReference type="Pfam" id="PF14622">
    <property type="entry name" value="Ribonucleas_3_3"/>
    <property type="match status" value="1"/>
</dbReference>
<dbReference type="GO" id="GO:0003735">
    <property type="term" value="F:structural constituent of ribosome"/>
    <property type="evidence" value="ECO:0007669"/>
    <property type="project" value="TreeGrafter"/>
</dbReference>
<evidence type="ECO:0000313" key="10">
    <source>
        <dbReference type="Proteomes" id="UP000716291"/>
    </source>
</evidence>
<evidence type="ECO:0000256" key="5">
    <source>
        <dbReference type="ARBA" id="ARBA00023274"/>
    </source>
</evidence>
<dbReference type="PROSITE" id="PS50142">
    <property type="entry name" value="RNASE_3_2"/>
    <property type="match status" value="1"/>
</dbReference>
<dbReference type="SUPFAM" id="SSF54768">
    <property type="entry name" value="dsRNA-binding domain-like"/>
    <property type="match status" value="1"/>
</dbReference>
<dbReference type="Gene3D" id="1.10.1520.10">
    <property type="entry name" value="Ribonuclease III domain"/>
    <property type="match status" value="1"/>
</dbReference>
<evidence type="ECO:0000256" key="7">
    <source>
        <dbReference type="ARBA" id="ARBA00035187"/>
    </source>
</evidence>
<organism evidence="9 10">
    <name type="scientific">Rhizopus oryzae</name>
    <name type="common">Mucormycosis agent</name>
    <name type="synonym">Rhizopus arrhizus var. delemar</name>
    <dbReference type="NCBI Taxonomy" id="64495"/>
    <lineage>
        <taxon>Eukaryota</taxon>
        <taxon>Fungi</taxon>
        <taxon>Fungi incertae sedis</taxon>
        <taxon>Mucoromycota</taxon>
        <taxon>Mucoromycotina</taxon>
        <taxon>Mucoromycetes</taxon>
        <taxon>Mucorales</taxon>
        <taxon>Mucorineae</taxon>
        <taxon>Rhizopodaceae</taxon>
        <taxon>Rhizopus</taxon>
    </lineage>
</organism>
<evidence type="ECO:0000256" key="2">
    <source>
        <dbReference type="ARBA" id="ARBA00022884"/>
    </source>
</evidence>
<dbReference type="CDD" id="cd00593">
    <property type="entry name" value="RIBOc"/>
    <property type="match status" value="1"/>
</dbReference>
<evidence type="ECO:0000256" key="6">
    <source>
        <dbReference type="ARBA" id="ARBA00024034"/>
    </source>
</evidence>
<dbReference type="GO" id="GO:0005739">
    <property type="term" value="C:mitochondrion"/>
    <property type="evidence" value="ECO:0007669"/>
    <property type="project" value="TreeGrafter"/>
</dbReference>
<feature type="domain" description="RNase III" evidence="8">
    <location>
        <begin position="45"/>
        <end position="168"/>
    </location>
</feature>
<dbReference type="CDD" id="cd19873">
    <property type="entry name" value="DSRM_MRPL3_like"/>
    <property type="match status" value="1"/>
</dbReference>
<evidence type="ECO:0000256" key="3">
    <source>
        <dbReference type="ARBA" id="ARBA00022980"/>
    </source>
</evidence>
<evidence type="ECO:0000259" key="8">
    <source>
        <dbReference type="PROSITE" id="PS50142"/>
    </source>
</evidence>
<dbReference type="OrthoDB" id="67027at2759"/>
<dbReference type="Proteomes" id="UP000716291">
    <property type="component" value="Unassembled WGS sequence"/>
</dbReference>
<dbReference type="GO" id="GO:0006396">
    <property type="term" value="P:RNA processing"/>
    <property type="evidence" value="ECO:0007669"/>
    <property type="project" value="InterPro"/>
</dbReference>
<gene>
    <name evidence="9" type="ORF">G6F64_002748</name>
</gene>
<evidence type="ECO:0000256" key="1">
    <source>
        <dbReference type="ARBA" id="ARBA00004173"/>
    </source>
</evidence>
<protein>
    <recommendedName>
        <fullName evidence="7">Large ribosomal subunit protein mL44</fullName>
    </recommendedName>
</protein>
<dbReference type="PANTHER" id="PTHR11207:SF32">
    <property type="entry name" value="LARGE RIBOSOMAL SUBUNIT PROTEIN ML44"/>
    <property type="match status" value="1"/>
</dbReference>
<dbReference type="InterPro" id="IPR044443">
    <property type="entry name" value="Ribosomal_mL44_DSRM_fung"/>
</dbReference>
<dbReference type="InterPro" id="IPR036389">
    <property type="entry name" value="RNase_III_sf"/>
</dbReference>
<dbReference type="EMBL" id="JAANQT010000247">
    <property type="protein sequence ID" value="KAG1312794.1"/>
    <property type="molecule type" value="Genomic_DNA"/>
</dbReference>
<dbReference type="GO" id="GO:0004525">
    <property type="term" value="F:ribonuclease III activity"/>
    <property type="evidence" value="ECO:0007669"/>
    <property type="project" value="InterPro"/>
</dbReference>
<dbReference type="Gene3D" id="3.30.160.20">
    <property type="match status" value="1"/>
</dbReference>
<reference evidence="9" key="1">
    <citation type="journal article" date="2020" name="Microb. Genom.">
        <title>Genetic diversity of clinical and environmental Mucorales isolates obtained from an investigation of mucormycosis cases among solid organ transplant recipients.</title>
        <authorList>
            <person name="Nguyen M.H."/>
            <person name="Kaul D."/>
            <person name="Muto C."/>
            <person name="Cheng S.J."/>
            <person name="Richter R.A."/>
            <person name="Bruno V.M."/>
            <person name="Liu G."/>
            <person name="Beyhan S."/>
            <person name="Sundermann A.J."/>
            <person name="Mounaud S."/>
            <person name="Pasculle A.W."/>
            <person name="Nierman W.C."/>
            <person name="Driscoll E."/>
            <person name="Cumbie R."/>
            <person name="Clancy C.J."/>
            <person name="Dupont C.L."/>
        </authorList>
    </citation>
    <scope>NUCLEOTIDE SEQUENCE</scope>
    <source>
        <strain evidence="9">GL11</strain>
    </source>
</reference>
<name>A0A9P6XGE4_RHIOR</name>
<comment type="similarity">
    <text evidence="6">Belongs to the ribonuclease III family. Mitochondrion-specific ribosomal protein mL44 subfamily.</text>
</comment>
<evidence type="ECO:0000256" key="4">
    <source>
        <dbReference type="ARBA" id="ARBA00023128"/>
    </source>
</evidence>
<keyword evidence="4" id="KW-0496">Mitochondrion</keyword>
<dbReference type="InterPro" id="IPR000999">
    <property type="entry name" value="RNase_III_dom"/>
</dbReference>
<accession>A0A9P6XGE4</accession>
<dbReference type="Pfam" id="PF22892">
    <property type="entry name" value="DSRM_MRPL44"/>
    <property type="match status" value="1"/>
</dbReference>
<dbReference type="SMART" id="SM00535">
    <property type="entry name" value="RIBOc"/>
    <property type="match status" value="1"/>
</dbReference>
<dbReference type="InterPro" id="IPR044444">
    <property type="entry name" value="Ribosomal_mL44_DSRM_metazoa"/>
</dbReference>
<dbReference type="GO" id="GO:0003725">
    <property type="term" value="F:double-stranded RNA binding"/>
    <property type="evidence" value="ECO:0007669"/>
    <property type="project" value="InterPro"/>
</dbReference>
<dbReference type="PANTHER" id="PTHR11207">
    <property type="entry name" value="RIBONUCLEASE III"/>
    <property type="match status" value="1"/>
</dbReference>
<dbReference type="SMART" id="SM00358">
    <property type="entry name" value="DSRM"/>
    <property type="match status" value="1"/>
</dbReference>
<comment type="caution">
    <text evidence="9">The sequence shown here is derived from an EMBL/GenBank/DDBJ whole genome shotgun (WGS) entry which is preliminary data.</text>
</comment>
<sequence length="295" mass="33069">MLTTFFTKTQPIKKRVAWAAQNSRVTPSVFFHTTPANDNNEKAAVNALRARLGLSLLDAQVFEKALTHMSLKEEENNNDLRFIGKRVTGLFATEYFHVKYPQLHPSAFEKTLSAFIGSKSFAQIATEVGMQHTVRWNRPEKEDEKLGLSTVLADCLHAVIGAIYQEQGMEAARRFVHDFVLARDMDLRSLIQLDEPKRQLTALLRQAGKPRAESRILSETGRLSSAPVYVVGVFSKDEKLAEGFGSSIKMAEFRACQNALINHYGREQKDFILPSDADKVEKYIPAPLGTSQALI</sequence>
<keyword evidence="3" id="KW-0689">Ribosomal protein</keyword>
<dbReference type="AlphaFoldDB" id="A0A9P6XGE4"/>
<dbReference type="SUPFAM" id="SSF69065">
    <property type="entry name" value="RNase III domain-like"/>
    <property type="match status" value="1"/>
</dbReference>
<keyword evidence="10" id="KW-1185">Reference proteome</keyword>
<evidence type="ECO:0000313" key="9">
    <source>
        <dbReference type="EMBL" id="KAG1312794.1"/>
    </source>
</evidence>